<keyword evidence="5" id="KW-0255">Endonuclease</keyword>
<evidence type="ECO:0000256" key="9">
    <source>
        <dbReference type="ARBA" id="ARBA00022908"/>
    </source>
</evidence>
<dbReference type="InterPro" id="IPR012337">
    <property type="entry name" value="RNaseH-like_sf"/>
</dbReference>
<evidence type="ECO:0000256" key="16">
    <source>
        <dbReference type="SAM" id="Coils"/>
    </source>
</evidence>
<dbReference type="GO" id="GO:0032196">
    <property type="term" value="P:transposition"/>
    <property type="evidence" value="ECO:0007669"/>
    <property type="project" value="UniProtKB-KW"/>
</dbReference>
<evidence type="ECO:0000256" key="2">
    <source>
        <dbReference type="ARBA" id="ARBA00022695"/>
    </source>
</evidence>
<keyword evidence="9" id="KW-0229">DNA integration</keyword>
<keyword evidence="11" id="KW-0239">DNA-directed DNA polymerase</keyword>
<dbReference type="InterPro" id="IPR039537">
    <property type="entry name" value="Retrotran_Ty1/copia-like"/>
</dbReference>
<keyword evidence="20" id="KW-1185">Reference proteome</keyword>
<evidence type="ECO:0000256" key="3">
    <source>
        <dbReference type="ARBA" id="ARBA00022722"/>
    </source>
</evidence>
<keyword evidence="3" id="KW-0540">Nuclease</keyword>
<keyword evidence="12" id="KW-0238">DNA-binding</keyword>
<dbReference type="GO" id="GO:0005634">
    <property type="term" value="C:nucleus"/>
    <property type="evidence" value="ECO:0007669"/>
    <property type="project" value="UniProtKB-ARBA"/>
</dbReference>
<evidence type="ECO:0000256" key="7">
    <source>
        <dbReference type="ARBA" id="ARBA00022842"/>
    </source>
</evidence>
<keyword evidence="10" id="KW-0695">RNA-directed DNA polymerase</keyword>
<comment type="catalytic activity">
    <reaction evidence="15">
        <text>DNA(n) + a 2'-deoxyribonucleoside 5'-triphosphate = DNA(n+1) + diphosphate</text>
        <dbReference type="Rhea" id="RHEA:22508"/>
        <dbReference type="Rhea" id="RHEA-COMP:17339"/>
        <dbReference type="Rhea" id="RHEA-COMP:17340"/>
        <dbReference type="ChEBI" id="CHEBI:33019"/>
        <dbReference type="ChEBI" id="CHEBI:61560"/>
        <dbReference type="ChEBI" id="CHEBI:173112"/>
        <dbReference type="EC" id="2.7.7.7"/>
    </reaction>
</comment>
<feature type="domain" description="Integrase catalytic" evidence="18">
    <location>
        <begin position="75"/>
        <end position="238"/>
    </location>
</feature>
<dbReference type="GO" id="GO:0015074">
    <property type="term" value="P:DNA integration"/>
    <property type="evidence" value="ECO:0007669"/>
    <property type="project" value="UniProtKB-KW"/>
</dbReference>
<evidence type="ECO:0000256" key="17">
    <source>
        <dbReference type="SAM" id="MobiDB-lite"/>
    </source>
</evidence>
<gene>
    <name evidence="19" type="ORF">TI39_contig4157g00003</name>
</gene>
<keyword evidence="2" id="KW-0548">Nucleotidyltransferase</keyword>
<dbReference type="InterPro" id="IPR001584">
    <property type="entry name" value="Integrase_cat-core"/>
</dbReference>
<feature type="region of interest" description="Disordered" evidence="17">
    <location>
        <begin position="301"/>
        <end position="327"/>
    </location>
</feature>
<dbReference type="STRING" id="1047168.A0A0F4GCT2"/>
<comment type="caution">
    <text evidence="19">The sequence shown here is derived from an EMBL/GenBank/DDBJ whole genome shotgun (WGS) entry which is preliminary data.</text>
</comment>
<name>A0A0F4GCT2_9PEZI</name>
<evidence type="ECO:0000256" key="14">
    <source>
        <dbReference type="ARBA" id="ARBA00048173"/>
    </source>
</evidence>
<keyword evidence="11" id="KW-0808">Transferase</keyword>
<keyword evidence="16" id="KW-0175">Coiled coil</keyword>
<dbReference type="PANTHER" id="PTHR42648">
    <property type="entry name" value="TRANSPOSASE, PUTATIVE-RELATED"/>
    <property type="match status" value="1"/>
</dbReference>
<dbReference type="GO" id="GO:0006310">
    <property type="term" value="P:DNA recombination"/>
    <property type="evidence" value="ECO:0007669"/>
    <property type="project" value="UniProtKB-KW"/>
</dbReference>
<keyword evidence="4" id="KW-0479">Metal-binding</keyword>
<accession>A0A0F4GCT2</accession>
<evidence type="ECO:0000256" key="6">
    <source>
        <dbReference type="ARBA" id="ARBA00022801"/>
    </source>
</evidence>
<dbReference type="PANTHER" id="PTHR42648:SF11">
    <property type="entry name" value="TRANSPOSON TY4-P GAG-POL POLYPROTEIN"/>
    <property type="match status" value="1"/>
</dbReference>
<evidence type="ECO:0000256" key="5">
    <source>
        <dbReference type="ARBA" id="ARBA00022759"/>
    </source>
</evidence>
<evidence type="ECO:0000313" key="20">
    <source>
        <dbReference type="Proteomes" id="UP000033647"/>
    </source>
</evidence>
<dbReference type="PROSITE" id="PS50994">
    <property type="entry name" value="INTEGRASE"/>
    <property type="match status" value="1"/>
</dbReference>
<dbReference type="Gene3D" id="3.30.420.10">
    <property type="entry name" value="Ribonuclease H-like superfamily/Ribonuclease H"/>
    <property type="match status" value="1"/>
</dbReference>
<reference evidence="19 20" key="1">
    <citation type="submission" date="2015-03" db="EMBL/GenBank/DDBJ databases">
        <title>RNA-seq based gene annotation and comparative genomics of four Zymoseptoria species reveal species-specific pathogenicity related genes and transposable element activity.</title>
        <authorList>
            <person name="Grandaubert J."/>
            <person name="Bhattacharyya A."/>
            <person name="Stukenbrock E.H."/>
        </authorList>
    </citation>
    <scope>NUCLEOTIDE SEQUENCE [LARGE SCALE GENOMIC DNA]</scope>
    <source>
        <strain evidence="19 20">Zb18110</strain>
    </source>
</reference>
<keyword evidence="13" id="KW-0233">DNA recombination</keyword>
<keyword evidence="1" id="KW-0815">Transposition</keyword>
<evidence type="ECO:0000256" key="10">
    <source>
        <dbReference type="ARBA" id="ARBA00022918"/>
    </source>
</evidence>
<dbReference type="Proteomes" id="UP000033647">
    <property type="component" value="Unassembled WGS sequence"/>
</dbReference>
<dbReference type="GO" id="GO:0016787">
    <property type="term" value="F:hydrolase activity"/>
    <property type="evidence" value="ECO:0007669"/>
    <property type="project" value="UniProtKB-KW"/>
</dbReference>
<proteinExistence type="predicted"/>
<dbReference type="InterPro" id="IPR036397">
    <property type="entry name" value="RNaseH_sf"/>
</dbReference>
<organism evidence="19 20">
    <name type="scientific">Zymoseptoria brevis</name>
    <dbReference type="NCBI Taxonomy" id="1047168"/>
    <lineage>
        <taxon>Eukaryota</taxon>
        <taxon>Fungi</taxon>
        <taxon>Dikarya</taxon>
        <taxon>Ascomycota</taxon>
        <taxon>Pezizomycotina</taxon>
        <taxon>Dothideomycetes</taxon>
        <taxon>Dothideomycetidae</taxon>
        <taxon>Mycosphaerellales</taxon>
        <taxon>Mycosphaerellaceae</taxon>
        <taxon>Zymoseptoria</taxon>
    </lineage>
</organism>
<evidence type="ECO:0000256" key="8">
    <source>
        <dbReference type="ARBA" id="ARBA00022884"/>
    </source>
</evidence>
<evidence type="ECO:0000259" key="18">
    <source>
        <dbReference type="PROSITE" id="PS50994"/>
    </source>
</evidence>
<dbReference type="GO" id="GO:0004519">
    <property type="term" value="F:endonuclease activity"/>
    <property type="evidence" value="ECO:0007669"/>
    <property type="project" value="UniProtKB-KW"/>
</dbReference>
<comment type="catalytic activity">
    <reaction evidence="14">
        <text>DNA(n) + a 2'-deoxyribonucleoside 5'-triphosphate = DNA(n+1) + diphosphate</text>
        <dbReference type="Rhea" id="RHEA:22508"/>
        <dbReference type="Rhea" id="RHEA-COMP:17339"/>
        <dbReference type="Rhea" id="RHEA-COMP:17340"/>
        <dbReference type="ChEBI" id="CHEBI:33019"/>
        <dbReference type="ChEBI" id="CHEBI:61560"/>
        <dbReference type="ChEBI" id="CHEBI:173112"/>
        <dbReference type="EC" id="2.7.7.49"/>
    </reaction>
</comment>
<keyword evidence="7" id="KW-0460">Magnesium</keyword>
<evidence type="ECO:0000256" key="11">
    <source>
        <dbReference type="ARBA" id="ARBA00022932"/>
    </source>
</evidence>
<evidence type="ECO:0000256" key="12">
    <source>
        <dbReference type="ARBA" id="ARBA00023125"/>
    </source>
</evidence>
<dbReference type="AlphaFoldDB" id="A0A0F4GCT2"/>
<dbReference type="EMBL" id="LAFY01004116">
    <property type="protein sequence ID" value="KJX94822.1"/>
    <property type="molecule type" value="Genomic_DNA"/>
</dbReference>
<dbReference type="GO" id="GO:0003677">
    <property type="term" value="F:DNA binding"/>
    <property type="evidence" value="ECO:0007669"/>
    <property type="project" value="UniProtKB-KW"/>
</dbReference>
<dbReference type="SUPFAM" id="SSF53098">
    <property type="entry name" value="Ribonuclease H-like"/>
    <property type="match status" value="1"/>
</dbReference>
<dbReference type="GO" id="GO:0003723">
    <property type="term" value="F:RNA binding"/>
    <property type="evidence" value="ECO:0007669"/>
    <property type="project" value="UniProtKB-KW"/>
</dbReference>
<dbReference type="GO" id="GO:0003887">
    <property type="term" value="F:DNA-directed DNA polymerase activity"/>
    <property type="evidence" value="ECO:0007669"/>
    <property type="project" value="UniProtKB-KW"/>
</dbReference>
<dbReference type="OrthoDB" id="3713149at2759"/>
<dbReference type="GO" id="GO:0003964">
    <property type="term" value="F:RNA-directed DNA polymerase activity"/>
    <property type="evidence" value="ECO:0007669"/>
    <property type="project" value="UniProtKB-KW"/>
</dbReference>
<dbReference type="GO" id="GO:0046872">
    <property type="term" value="F:metal ion binding"/>
    <property type="evidence" value="ECO:0007669"/>
    <property type="project" value="UniProtKB-KW"/>
</dbReference>
<evidence type="ECO:0000256" key="15">
    <source>
        <dbReference type="ARBA" id="ARBA00049244"/>
    </source>
</evidence>
<evidence type="ECO:0000256" key="1">
    <source>
        <dbReference type="ARBA" id="ARBA00022578"/>
    </source>
</evidence>
<feature type="coiled-coil region" evidence="16">
    <location>
        <begin position="332"/>
        <end position="359"/>
    </location>
</feature>
<protein>
    <recommendedName>
        <fullName evidence="18">Integrase catalytic domain-containing protein</fullName>
    </recommendedName>
</protein>
<evidence type="ECO:0000256" key="13">
    <source>
        <dbReference type="ARBA" id="ARBA00023172"/>
    </source>
</evidence>
<sequence>MPAFRPSNQRPFLYATPAKLPTIFGHPGMEVVNHIAANSKGLKLLHGPPPPTIPECEACARAKSHVGNIKTKRLSASTPYGQMTMDVVQFNEAYNGHQWMIQMVDMSTGIHFVDTDLNENQSVVCRSVNRLVTHLARIGRRIYVFGTDGHKAYGNQFQSILRDHHISHEVSPPYDHALNQSKRAGGVIVRMARTMMIHSSLPDQMWPEAIVAAAYILNRLPVQSRGYKTPFELATGRKPWTGHLRHRIWIPSKNEVVTSRSVQFNESLFYSPNELDLGHVETQLHDHFEFELASELPQEYTELEEATLSPTQAPHQAEPEGPSPTKSLRRLSAKVKANKKAAEAKAARVQEAIKRAAEVQAAKDAEIQAIKQAAEAKAIKQAPEVQAAMDSEAQTNRVKIFSSAVMNPRFEDWLFDGSTSSITPSEETIFKVARNLDEFKVWYEIFYSHQKAEAKQLKAQRKVAGRESGVEGRAAFAYKKTAGVRG</sequence>
<keyword evidence="8" id="KW-0694">RNA-binding</keyword>
<evidence type="ECO:0000313" key="19">
    <source>
        <dbReference type="EMBL" id="KJX94822.1"/>
    </source>
</evidence>
<keyword evidence="6" id="KW-0378">Hydrolase</keyword>
<evidence type="ECO:0000256" key="4">
    <source>
        <dbReference type="ARBA" id="ARBA00022723"/>
    </source>
</evidence>